<dbReference type="Proteomes" id="UP000539372">
    <property type="component" value="Unassembled WGS sequence"/>
</dbReference>
<dbReference type="HAMAP" id="MF_00123">
    <property type="entry name" value="Arg_tRNA_synth"/>
    <property type="match status" value="1"/>
</dbReference>
<evidence type="ECO:0000313" key="14">
    <source>
        <dbReference type="EMBL" id="NMM44096.1"/>
    </source>
</evidence>
<dbReference type="PANTHER" id="PTHR11956:SF5">
    <property type="entry name" value="ARGININE--TRNA LIGASE, CYTOPLASMIC"/>
    <property type="match status" value="1"/>
</dbReference>
<dbReference type="SUPFAM" id="SSF52374">
    <property type="entry name" value="Nucleotidylyl transferase"/>
    <property type="match status" value="1"/>
</dbReference>
<dbReference type="Gene3D" id="3.30.1360.70">
    <property type="entry name" value="Arginyl tRNA synthetase N-terminal domain"/>
    <property type="match status" value="1"/>
</dbReference>
<evidence type="ECO:0000313" key="15">
    <source>
        <dbReference type="Proteomes" id="UP000539372"/>
    </source>
</evidence>
<accession>A0A7Y0DYT4</accession>
<dbReference type="GO" id="GO:0006420">
    <property type="term" value="P:arginyl-tRNA aminoacylation"/>
    <property type="evidence" value="ECO:0007669"/>
    <property type="project" value="UniProtKB-UniRule"/>
</dbReference>
<comment type="catalytic activity">
    <reaction evidence="9 10">
        <text>tRNA(Arg) + L-arginine + ATP = L-arginyl-tRNA(Arg) + AMP + diphosphate</text>
        <dbReference type="Rhea" id="RHEA:20301"/>
        <dbReference type="Rhea" id="RHEA-COMP:9658"/>
        <dbReference type="Rhea" id="RHEA-COMP:9673"/>
        <dbReference type="ChEBI" id="CHEBI:30616"/>
        <dbReference type="ChEBI" id="CHEBI:32682"/>
        <dbReference type="ChEBI" id="CHEBI:33019"/>
        <dbReference type="ChEBI" id="CHEBI:78442"/>
        <dbReference type="ChEBI" id="CHEBI:78513"/>
        <dbReference type="ChEBI" id="CHEBI:456215"/>
        <dbReference type="EC" id="6.1.1.19"/>
    </reaction>
</comment>
<evidence type="ECO:0000256" key="7">
    <source>
        <dbReference type="ARBA" id="ARBA00022917"/>
    </source>
</evidence>
<dbReference type="Pfam" id="PF03485">
    <property type="entry name" value="Arg_tRNA_synt_N"/>
    <property type="match status" value="1"/>
</dbReference>
<dbReference type="InterPro" id="IPR035684">
    <property type="entry name" value="ArgRS_core"/>
</dbReference>
<dbReference type="Pfam" id="PF05746">
    <property type="entry name" value="DALR_1"/>
    <property type="match status" value="1"/>
</dbReference>
<keyword evidence="7 10" id="KW-0648">Protein biosynthesis</keyword>
<dbReference type="NCBIfam" id="TIGR00456">
    <property type="entry name" value="argS"/>
    <property type="match status" value="1"/>
</dbReference>
<dbReference type="GO" id="GO:0005737">
    <property type="term" value="C:cytoplasm"/>
    <property type="evidence" value="ECO:0007669"/>
    <property type="project" value="UniProtKB-SubCell"/>
</dbReference>
<evidence type="ECO:0000259" key="13">
    <source>
        <dbReference type="SMART" id="SM01016"/>
    </source>
</evidence>
<organism evidence="14 15">
    <name type="scientific">Pacificispira spongiicola</name>
    <dbReference type="NCBI Taxonomy" id="2729598"/>
    <lineage>
        <taxon>Bacteria</taxon>
        <taxon>Pseudomonadati</taxon>
        <taxon>Pseudomonadota</taxon>
        <taxon>Alphaproteobacteria</taxon>
        <taxon>Rhodospirillales</taxon>
        <taxon>Rhodospirillaceae</taxon>
        <taxon>Pacificispira</taxon>
    </lineage>
</organism>
<evidence type="ECO:0000256" key="11">
    <source>
        <dbReference type="RuleBase" id="RU363038"/>
    </source>
</evidence>
<comment type="subunit">
    <text evidence="10">Monomer.</text>
</comment>
<feature type="domain" description="Arginyl tRNA synthetase N-terminal" evidence="13">
    <location>
        <begin position="5"/>
        <end position="94"/>
    </location>
</feature>
<dbReference type="GO" id="GO:0004814">
    <property type="term" value="F:arginine-tRNA ligase activity"/>
    <property type="evidence" value="ECO:0007669"/>
    <property type="project" value="UniProtKB-UniRule"/>
</dbReference>
<evidence type="ECO:0000259" key="12">
    <source>
        <dbReference type="SMART" id="SM00836"/>
    </source>
</evidence>
<keyword evidence="15" id="KW-1185">Reference proteome</keyword>
<dbReference type="CDD" id="cd00671">
    <property type="entry name" value="ArgRS_core"/>
    <property type="match status" value="1"/>
</dbReference>
<evidence type="ECO:0000256" key="1">
    <source>
        <dbReference type="ARBA" id="ARBA00004496"/>
    </source>
</evidence>
<keyword evidence="4 10" id="KW-0436">Ligase</keyword>
<dbReference type="InterPro" id="IPR001412">
    <property type="entry name" value="aa-tRNA-synth_I_CS"/>
</dbReference>
<dbReference type="PROSITE" id="PS00178">
    <property type="entry name" value="AA_TRNA_LIGASE_I"/>
    <property type="match status" value="1"/>
</dbReference>
<evidence type="ECO:0000256" key="6">
    <source>
        <dbReference type="ARBA" id="ARBA00022840"/>
    </source>
</evidence>
<keyword evidence="8 10" id="KW-0030">Aminoacyl-tRNA synthetase</keyword>
<feature type="short sequence motif" description="'HIGH' region" evidence="10">
    <location>
        <begin position="131"/>
        <end position="141"/>
    </location>
</feature>
<dbReference type="GO" id="GO:0005524">
    <property type="term" value="F:ATP binding"/>
    <property type="evidence" value="ECO:0007669"/>
    <property type="project" value="UniProtKB-UniRule"/>
</dbReference>
<dbReference type="SMART" id="SM01016">
    <property type="entry name" value="Arg_tRNA_synt_N"/>
    <property type="match status" value="1"/>
</dbReference>
<dbReference type="Pfam" id="PF00750">
    <property type="entry name" value="tRNA-synt_1d"/>
    <property type="match status" value="2"/>
</dbReference>
<name>A0A7Y0DYT4_9PROT</name>
<dbReference type="PRINTS" id="PR01038">
    <property type="entry name" value="TRNASYNTHARG"/>
</dbReference>
<keyword evidence="3 10" id="KW-0963">Cytoplasm</keyword>
<dbReference type="SUPFAM" id="SSF47323">
    <property type="entry name" value="Anticodon-binding domain of a subclass of class I aminoacyl-tRNA synthetases"/>
    <property type="match status" value="1"/>
</dbReference>
<proteinExistence type="inferred from homology"/>
<dbReference type="InterPro" id="IPR009080">
    <property type="entry name" value="tRNAsynth_Ia_anticodon-bd"/>
</dbReference>
<gene>
    <name evidence="10" type="primary">argS</name>
    <name evidence="14" type="ORF">HH303_06385</name>
</gene>
<evidence type="ECO:0000256" key="10">
    <source>
        <dbReference type="HAMAP-Rule" id="MF_00123"/>
    </source>
</evidence>
<dbReference type="InterPro" id="IPR005148">
    <property type="entry name" value="Arg-tRNA-synth_N"/>
</dbReference>
<dbReference type="Gene3D" id="1.10.730.10">
    <property type="entry name" value="Isoleucyl-tRNA Synthetase, Domain 1"/>
    <property type="match status" value="1"/>
</dbReference>
<comment type="caution">
    <text evidence="14">The sequence shown here is derived from an EMBL/GenBank/DDBJ whole genome shotgun (WGS) entry which is preliminary data.</text>
</comment>
<dbReference type="InterPro" id="IPR014729">
    <property type="entry name" value="Rossmann-like_a/b/a_fold"/>
</dbReference>
<protein>
    <recommendedName>
        <fullName evidence="10">Arginine--tRNA ligase</fullName>
        <ecNumber evidence="10">6.1.1.19</ecNumber>
    </recommendedName>
    <alternativeName>
        <fullName evidence="10">Arginyl-tRNA synthetase</fullName>
        <shortName evidence="10">ArgRS</shortName>
    </alternativeName>
</protein>
<evidence type="ECO:0000256" key="8">
    <source>
        <dbReference type="ARBA" id="ARBA00023146"/>
    </source>
</evidence>
<dbReference type="AlphaFoldDB" id="A0A7Y0DYT4"/>
<evidence type="ECO:0000256" key="4">
    <source>
        <dbReference type="ARBA" id="ARBA00022598"/>
    </source>
</evidence>
<keyword evidence="5 10" id="KW-0547">Nucleotide-binding</keyword>
<reference evidence="14 15" key="1">
    <citation type="submission" date="2020-04" db="EMBL/GenBank/DDBJ databases">
        <title>Rhodospirillaceae bacterium KN72 isolated from deep sea.</title>
        <authorList>
            <person name="Zhang D.-C."/>
        </authorList>
    </citation>
    <scope>NUCLEOTIDE SEQUENCE [LARGE SCALE GENOMIC DNA]</scope>
    <source>
        <strain evidence="14 15">KN72</strain>
    </source>
</reference>
<dbReference type="FunFam" id="1.10.730.10:FF:000008">
    <property type="entry name" value="Arginine--tRNA ligase"/>
    <property type="match status" value="1"/>
</dbReference>
<evidence type="ECO:0000256" key="5">
    <source>
        <dbReference type="ARBA" id="ARBA00022741"/>
    </source>
</evidence>
<dbReference type="Gene3D" id="3.40.50.620">
    <property type="entry name" value="HUPs"/>
    <property type="match status" value="1"/>
</dbReference>
<dbReference type="SMART" id="SM00836">
    <property type="entry name" value="DALR_1"/>
    <property type="match status" value="1"/>
</dbReference>
<comment type="similarity">
    <text evidence="2 10 11">Belongs to the class-I aminoacyl-tRNA synthetase family.</text>
</comment>
<comment type="subcellular location">
    <subcellularLocation>
        <location evidence="1 10">Cytoplasm</location>
    </subcellularLocation>
</comment>
<dbReference type="InterPro" id="IPR001278">
    <property type="entry name" value="Arg-tRNA-ligase"/>
</dbReference>
<dbReference type="InterPro" id="IPR036695">
    <property type="entry name" value="Arg-tRNA-synth_N_sf"/>
</dbReference>
<evidence type="ECO:0000256" key="9">
    <source>
        <dbReference type="ARBA" id="ARBA00049339"/>
    </source>
</evidence>
<keyword evidence="6 10" id="KW-0067">ATP-binding</keyword>
<dbReference type="SUPFAM" id="SSF55190">
    <property type="entry name" value="Arginyl-tRNA synthetase (ArgRS), N-terminal 'additional' domain"/>
    <property type="match status" value="1"/>
</dbReference>
<dbReference type="EC" id="6.1.1.19" evidence="10"/>
<evidence type="ECO:0000256" key="2">
    <source>
        <dbReference type="ARBA" id="ARBA00005594"/>
    </source>
</evidence>
<dbReference type="EMBL" id="JABBNT010000002">
    <property type="protein sequence ID" value="NMM44096.1"/>
    <property type="molecule type" value="Genomic_DNA"/>
</dbReference>
<sequence length="610" mass="67661">MNLFSDIKADLVRAAETLIEEGVLPRETDLSRVTVEPPRDPSHGDMATNAAMVLAKPASLKPRDLADRFAALLTAGDKVASADVAGPGFINVRLADGAWRSVVSEILRLGTSYGDSDLGGGRKVNVEYVSANPTGPMHIGHARGAVVGDALAGLLAKAGFDVCKEYWVNDAGAQIDSMGWAVYWRYLEILEPEVYDITDEQAIKGFMDSMGVPDKDLEYRGDYLIPVAEGLHREYGGSLALQEGNGPWKGRPVDEWMPKIRLFAVAHMLERIKEDLAELGVTQEEFVSERDVIESGKVSDVLNWLTEQDLIYRGILEPPKGQKPEDWEPREQTLFRATQFGDDVDRPLQKSDGSWTYFASDIAYHRYKYQRGFNHQINIWGADHGGYVKRMQAAVKAVSNGEASLTVKLCQMVRLMDKGEPVKMSKRAGNFVTLRELVDAVGKDVVRFYLLTRKSDAPLDFDLSAVKEQSRDNMVFYVQYAHARGHSVFRMAADQMPGLDISADALKGADLSRLTEESEKAVVKLLAEWPRQVEAAAEAEEPHRIAYYLYDLASAFHGWWTKGKEDTALRFIQADDADVTKARLALVMAVRIVIASGLSVFGVEPVEELN</sequence>
<dbReference type="InterPro" id="IPR008909">
    <property type="entry name" value="DALR_anticod-bd"/>
</dbReference>
<dbReference type="PANTHER" id="PTHR11956">
    <property type="entry name" value="ARGINYL-TRNA SYNTHETASE"/>
    <property type="match status" value="1"/>
</dbReference>
<evidence type="ECO:0000256" key="3">
    <source>
        <dbReference type="ARBA" id="ARBA00022490"/>
    </source>
</evidence>
<feature type="domain" description="DALR anticodon binding" evidence="12">
    <location>
        <begin position="478"/>
        <end position="609"/>
    </location>
</feature>
<dbReference type="RefSeq" id="WP_169624400.1">
    <property type="nucleotide sequence ID" value="NZ_JABBNT010000002.1"/>
</dbReference>